<keyword evidence="5 7" id="KW-0443">Lipid metabolism</keyword>
<dbReference type="InterPro" id="IPR007691">
    <property type="entry name" value="LpxD"/>
</dbReference>
<evidence type="ECO:0000256" key="3">
    <source>
        <dbReference type="ARBA" id="ARBA00022679"/>
    </source>
</evidence>
<dbReference type="UniPathway" id="UPA00973"/>
<sequence length="339" mass="35502">MALTAADLATRLGAVLNGDGAVAVERIAPPDRADARSLAFIANPRYLAQAATTHAAILILPEGVEAHVSPNVQAVLYCSDPYLAYARVAQWLYPSPEFPPRIHPTAVVEGKVAASAHIGPQVYVAAGAVVEDDVVLEAGVKVGAEATIGAGSWLGANVVVGARCRLGARCRVHPGAVIGADGFGFAWDRTHARWEKIPQVGRVVIGDDVEIGANTTIDRGALEDTVIESGVKIDNLVQIAHNCRIGRATAIAGCAGLAGSTVVGARCRIGGQAGLAGHLSIGDDVTIGAATLVTSSLPDGGFYAGHLPALPYREWQKNAAWWKRLAEIGKWWQRNKDKR</sequence>
<comment type="catalytic activity">
    <reaction evidence="7">
        <text>a UDP-3-O-[(3R)-3-hydroxyacyl]-alpha-D-glucosamine + a (3R)-hydroxyacyl-[ACP] = a UDP-2-N,3-O-bis[(3R)-3-hydroxyacyl]-alpha-D-glucosamine + holo-[ACP] + H(+)</text>
        <dbReference type="Rhea" id="RHEA:53836"/>
        <dbReference type="Rhea" id="RHEA-COMP:9685"/>
        <dbReference type="Rhea" id="RHEA-COMP:9945"/>
        <dbReference type="ChEBI" id="CHEBI:15378"/>
        <dbReference type="ChEBI" id="CHEBI:64479"/>
        <dbReference type="ChEBI" id="CHEBI:78827"/>
        <dbReference type="ChEBI" id="CHEBI:137740"/>
        <dbReference type="ChEBI" id="CHEBI:137748"/>
        <dbReference type="EC" id="2.3.1.191"/>
    </reaction>
</comment>
<evidence type="ECO:0000256" key="5">
    <source>
        <dbReference type="ARBA" id="ARBA00023098"/>
    </source>
</evidence>
<evidence type="ECO:0000256" key="4">
    <source>
        <dbReference type="ARBA" id="ARBA00022737"/>
    </source>
</evidence>
<dbReference type="Pfam" id="PF04613">
    <property type="entry name" value="LpxD"/>
    <property type="match status" value="1"/>
</dbReference>
<evidence type="ECO:0000313" key="9">
    <source>
        <dbReference type="EMBL" id="BBD77135.1"/>
    </source>
</evidence>
<dbReference type="InterPro" id="IPR020573">
    <property type="entry name" value="UDP_GlcNAc_AcTrfase_non-rep"/>
</dbReference>
<dbReference type="InterPro" id="IPR011004">
    <property type="entry name" value="Trimer_LpxA-like_sf"/>
</dbReference>
<dbReference type="SUPFAM" id="SSF51161">
    <property type="entry name" value="Trimeric LpxA-like enzymes"/>
    <property type="match status" value="1"/>
</dbReference>
<evidence type="ECO:0000313" key="10">
    <source>
        <dbReference type="Proteomes" id="UP000262004"/>
    </source>
</evidence>
<dbReference type="InterPro" id="IPR018357">
    <property type="entry name" value="Hexapep_transf_CS"/>
</dbReference>
<dbReference type="AlphaFoldDB" id="A0A2Z6DXU9"/>
<evidence type="ECO:0000256" key="7">
    <source>
        <dbReference type="HAMAP-Rule" id="MF_00523"/>
    </source>
</evidence>
<dbReference type="Pfam" id="PF00132">
    <property type="entry name" value="Hexapep"/>
    <property type="match status" value="1"/>
</dbReference>
<dbReference type="Gene3D" id="3.40.1390.10">
    <property type="entry name" value="MurE/MurF, N-terminal domain"/>
    <property type="match status" value="1"/>
</dbReference>
<dbReference type="InterPro" id="IPR001451">
    <property type="entry name" value="Hexapep"/>
</dbReference>
<organism evidence="9 10">
    <name type="scientific">Hydrogenophilus thermoluteolus</name>
    <name type="common">Pseudomonas hydrogenothermophila</name>
    <dbReference type="NCBI Taxonomy" id="297"/>
    <lineage>
        <taxon>Bacteria</taxon>
        <taxon>Pseudomonadati</taxon>
        <taxon>Pseudomonadota</taxon>
        <taxon>Hydrogenophilia</taxon>
        <taxon>Hydrogenophilales</taxon>
        <taxon>Hydrogenophilaceae</taxon>
        <taxon>Hydrogenophilus</taxon>
    </lineage>
</organism>
<gene>
    <name evidence="7" type="primary">lpxD</name>
    <name evidence="9" type="ORF">HPTL_0867</name>
</gene>
<evidence type="ECO:0000256" key="1">
    <source>
        <dbReference type="ARBA" id="ARBA00022516"/>
    </source>
</evidence>
<dbReference type="EC" id="2.3.1.191" evidence="7"/>
<dbReference type="HAMAP" id="MF_00523">
    <property type="entry name" value="LpxD"/>
    <property type="match status" value="1"/>
</dbReference>
<comment type="pathway">
    <text evidence="7">Bacterial outer membrane biogenesis; LPS lipid A biosynthesis.</text>
</comment>
<keyword evidence="3 7" id="KW-0808">Transferase</keyword>
<protein>
    <recommendedName>
        <fullName evidence="7">UDP-3-O-acylglucosamine N-acyltransferase</fullName>
        <ecNumber evidence="7">2.3.1.191</ecNumber>
    </recommendedName>
</protein>
<proteinExistence type="inferred from homology"/>
<comment type="function">
    <text evidence="7">Catalyzes the N-acylation of UDP-3-O-acylglucosamine using 3-hydroxyacyl-ACP as the acyl donor. Is involved in the biosynthesis of lipid A, a phosphorylated glycolipid that anchors the lipopolysaccharide to the outer membrane of the cell.</text>
</comment>
<dbReference type="EMBL" id="AP018558">
    <property type="protein sequence ID" value="BBD77135.1"/>
    <property type="molecule type" value="Genomic_DNA"/>
</dbReference>
<keyword evidence="10" id="KW-1185">Reference proteome</keyword>
<dbReference type="Proteomes" id="UP000262004">
    <property type="component" value="Chromosome"/>
</dbReference>
<dbReference type="CDD" id="cd03352">
    <property type="entry name" value="LbH_LpxD"/>
    <property type="match status" value="1"/>
</dbReference>
<keyword evidence="4 7" id="KW-0677">Repeat</keyword>
<keyword evidence="2 7" id="KW-0441">Lipid A biosynthesis</keyword>
<evidence type="ECO:0000256" key="2">
    <source>
        <dbReference type="ARBA" id="ARBA00022556"/>
    </source>
</evidence>
<comment type="subunit">
    <text evidence="7">Homotrimer.</text>
</comment>
<dbReference type="GO" id="GO:0009245">
    <property type="term" value="P:lipid A biosynthetic process"/>
    <property type="evidence" value="ECO:0007669"/>
    <property type="project" value="UniProtKB-UniRule"/>
</dbReference>
<reference evidence="9 10" key="1">
    <citation type="submission" date="2018-04" db="EMBL/GenBank/DDBJ databases">
        <title>Complete genome sequence of Hydrogenophilus thermoluteolus TH-1.</title>
        <authorList>
            <person name="Arai H."/>
        </authorList>
    </citation>
    <scope>NUCLEOTIDE SEQUENCE [LARGE SCALE GENOMIC DNA]</scope>
    <source>
        <strain evidence="9 10">TH-1</strain>
    </source>
</reference>
<feature type="active site" description="Proton acceptor" evidence="7">
    <location>
        <position position="241"/>
    </location>
</feature>
<dbReference type="NCBIfam" id="TIGR01853">
    <property type="entry name" value="lipid_A_lpxD"/>
    <property type="match status" value="1"/>
</dbReference>
<name>A0A2Z6DXU9_HYDTE</name>
<evidence type="ECO:0000256" key="6">
    <source>
        <dbReference type="ARBA" id="ARBA00023315"/>
    </source>
</evidence>
<accession>A0A2Z6DXU9</accession>
<keyword evidence="6 7" id="KW-0012">Acyltransferase</keyword>
<dbReference type="RefSeq" id="WP_119334903.1">
    <property type="nucleotide sequence ID" value="NZ_AP018558.1"/>
</dbReference>
<feature type="domain" description="UDP-3-O-[3-hydroxymyristoyl] glucosamine N-acyltransferase non-repeat region" evidence="8">
    <location>
        <begin position="22"/>
        <end position="91"/>
    </location>
</feature>
<dbReference type="PANTHER" id="PTHR43378">
    <property type="entry name" value="UDP-3-O-ACYLGLUCOSAMINE N-ACYLTRANSFERASE"/>
    <property type="match status" value="1"/>
</dbReference>
<dbReference type="GO" id="GO:0103118">
    <property type="term" value="F:UDP-3-O-[(3R)-3-hydroxyacyl]-glucosamine N-acyltransferase activity"/>
    <property type="evidence" value="ECO:0007669"/>
    <property type="project" value="UniProtKB-EC"/>
</dbReference>
<comment type="similarity">
    <text evidence="7">Belongs to the transferase hexapeptide repeat family. LpxD subfamily.</text>
</comment>
<dbReference type="NCBIfam" id="NF002060">
    <property type="entry name" value="PRK00892.1"/>
    <property type="match status" value="1"/>
</dbReference>
<dbReference type="GO" id="GO:0016410">
    <property type="term" value="F:N-acyltransferase activity"/>
    <property type="evidence" value="ECO:0007669"/>
    <property type="project" value="InterPro"/>
</dbReference>
<dbReference type="KEGG" id="htl:HPTL_0867"/>
<dbReference type="OrthoDB" id="5294785at2"/>
<evidence type="ECO:0000259" key="8">
    <source>
        <dbReference type="Pfam" id="PF04613"/>
    </source>
</evidence>
<dbReference type="Gene3D" id="2.160.10.10">
    <property type="entry name" value="Hexapeptide repeat proteins"/>
    <property type="match status" value="1"/>
</dbReference>
<keyword evidence="1 7" id="KW-0444">Lipid biosynthesis</keyword>
<dbReference type="PANTHER" id="PTHR43378:SF2">
    <property type="entry name" value="UDP-3-O-ACYLGLUCOSAMINE N-ACYLTRANSFERASE 1, MITOCHONDRIAL-RELATED"/>
    <property type="match status" value="1"/>
</dbReference>
<dbReference type="Pfam" id="PF14602">
    <property type="entry name" value="Hexapep_2"/>
    <property type="match status" value="1"/>
</dbReference>
<dbReference type="PROSITE" id="PS00101">
    <property type="entry name" value="HEXAPEP_TRANSFERASES"/>
    <property type="match status" value="2"/>
</dbReference>
<dbReference type="GO" id="GO:0016020">
    <property type="term" value="C:membrane"/>
    <property type="evidence" value="ECO:0007669"/>
    <property type="project" value="GOC"/>
</dbReference>